<keyword evidence="1" id="KW-0408">Iron</keyword>
<sequence>MAAALMPVPACGSAAPAVHHRPLCLTWRTARPVAEAASVLQGWVSPNAASSAQPAPHASGLASWTRTPVHGVGSSGPGRRSTAASSLVGALAPAGILAAAALSRRRSDQRLARSARHALGDGKKKGLPRWAPGGGRGVKETRSPTQIMADMKEEVLEGEGRCYRVTFDEGIGIRADKDINAERTGDDLVKGEVFEVKTEVRRAGRRYFELQDGRGWVFDWVDVNGRRVELVEIAAQLYTIKFPDGVSGILWASDTTMRFCSVQGFATEADSLALTQAGISQGDLLVMIDDDPVTGMPFGQVLERMWAASGRQPGAGLFYRVITQGPYGIGIRAEPDVDGPRTGEDLIRGSVFEVDDILETEGGPTYLHLADGRGWVFDTTPIDPENPSVQSLADVEAGCSLTMWRGSAEELSKTLGLRFKQDGLAGNPFTITVLEEGQPVQRISCPPGGNLRKALLSSGFQVYQELRQVFNCNANQLCGTCVLNVLEGNDNLTVKSVNEKRAMAANPPGFRLCCNIDVYGDVVVQLKPKGVRYGGGTS</sequence>
<name>A0A7S4WAH3_9DINO</name>
<keyword evidence="1" id="KW-0001">2Fe-2S</keyword>
<feature type="region of interest" description="Disordered" evidence="3">
    <location>
        <begin position="109"/>
        <end position="142"/>
    </location>
</feature>
<evidence type="ECO:0000256" key="2">
    <source>
        <dbReference type="ARBA" id="ARBA00023014"/>
    </source>
</evidence>
<dbReference type="InterPro" id="IPR001041">
    <property type="entry name" value="2Fe-2S_ferredoxin-type"/>
</dbReference>
<evidence type="ECO:0000256" key="1">
    <source>
        <dbReference type="ARBA" id="ARBA00022714"/>
    </source>
</evidence>
<keyword evidence="1" id="KW-0479">Metal-binding</keyword>
<dbReference type="InterPro" id="IPR036010">
    <property type="entry name" value="2Fe-2S_ferredoxin-like_sf"/>
</dbReference>
<organism evidence="4">
    <name type="scientific">Alexandrium monilatum</name>
    <dbReference type="NCBI Taxonomy" id="311494"/>
    <lineage>
        <taxon>Eukaryota</taxon>
        <taxon>Sar</taxon>
        <taxon>Alveolata</taxon>
        <taxon>Dinophyceae</taxon>
        <taxon>Gonyaulacales</taxon>
        <taxon>Pyrocystaceae</taxon>
        <taxon>Alexandrium</taxon>
    </lineage>
</organism>
<dbReference type="Gene3D" id="3.10.20.30">
    <property type="match status" value="1"/>
</dbReference>
<keyword evidence="2" id="KW-0411">Iron-sulfur</keyword>
<gene>
    <name evidence="4" type="ORF">AMON00008_LOCUS46542</name>
</gene>
<dbReference type="AlphaFoldDB" id="A0A7S4WAH3"/>
<evidence type="ECO:0000256" key="3">
    <source>
        <dbReference type="SAM" id="MobiDB-lite"/>
    </source>
</evidence>
<dbReference type="EMBL" id="HBNR01065891">
    <property type="protein sequence ID" value="CAE4637774.1"/>
    <property type="molecule type" value="Transcribed_RNA"/>
</dbReference>
<dbReference type="GO" id="GO:0051537">
    <property type="term" value="F:2 iron, 2 sulfur cluster binding"/>
    <property type="evidence" value="ECO:0007669"/>
    <property type="project" value="UniProtKB-KW"/>
</dbReference>
<feature type="compositionally biased region" description="Low complexity" evidence="3">
    <location>
        <begin position="48"/>
        <end position="59"/>
    </location>
</feature>
<protein>
    <recommendedName>
        <fullName evidence="5">2Fe-2S ferredoxin-type domain-containing protein</fullName>
    </recommendedName>
</protein>
<evidence type="ECO:0008006" key="5">
    <source>
        <dbReference type="Google" id="ProtNLM"/>
    </source>
</evidence>
<dbReference type="CDD" id="cd00207">
    <property type="entry name" value="fer2"/>
    <property type="match status" value="1"/>
</dbReference>
<feature type="region of interest" description="Disordered" evidence="3">
    <location>
        <begin position="48"/>
        <end position="82"/>
    </location>
</feature>
<evidence type="ECO:0000313" key="4">
    <source>
        <dbReference type="EMBL" id="CAE4637774.1"/>
    </source>
</evidence>
<proteinExistence type="predicted"/>
<reference evidence="4" key="1">
    <citation type="submission" date="2021-01" db="EMBL/GenBank/DDBJ databases">
        <authorList>
            <person name="Corre E."/>
            <person name="Pelletier E."/>
            <person name="Niang G."/>
            <person name="Scheremetjew M."/>
            <person name="Finn R."/>
            <person name="Kale V."/>
            <person name="Holt S."/>
            <person name="Cochrane G."/>
            <person name="Meng A."/>
            <person name="Brown T."/>
            <person name="Cohen L."/>
        </authorList>
    </citation>
    <scope>NUCLEOTIDE SEQUENCE</scope>
    <source>
        <strain evidence="4">CCMP3105</strain>
    </source>
</reference>
<accession>A0A7S4WAH3</accession>
<dbReference type="SUPFAM" id="SSF54292">
    <property type="entry name" value="2Fe-2S ferredoxin-like"/>
    <property type="match status" value="1"/>
</dbReference>
<dbReference type="InterPro" id="IPR012675">
    <property type="entry name" value="Beta-grasp_dom_sf"/>
</dbReference>